<evidence type="ECO:0000313" key="5">
    <source>
        <dbReference type="EMBL" id="MBB6042258.1"/>
    </source>
</evidence>
<evidence type="ECO:0000256" key="1">
    <source>
        <dbReference type="ARBA" id="ARBA00006515"/>
    </source>
</evidence>
<organism evidence="5 6">
    <name type="scientific">Oribacterium sinus</name>
    <dbReference type="NCBI Taxonomy" id="237576"/>
    <lineage>
        <taxon>Bacteria</taxon>
        <taxon>Bacillati</taxon>
        <taxon>Bacillota</taxon>
        <taxon>Clostridia</taxon>
        <taxon>Lachnospirales</taxon>
        <taxon>Lachnospiraceae</taxon>
        <taxon>Oribacterium</taxon>
    </lineage>
</organism>
<comment type="caution">
    <text evidence="5">The sequence shown here is derived from an EMBL/GenBank/DDBJ whole genome shotgun (WGS) entry which is preliminary data.</text>
</comment>
<dbReference type="Gene3D" id="3.20.20.100">
    <property type="entry name" value="NADP-dependent oxidoreductase domain"/>
    <property type="match status" value="1"/>
</dbReference>
<evidence type="ECO:0000256" key="3">
    <source>
        <dbReference type="ARBA" id="ARBA00023002"/>
    </source>
</evidence>
<dbReference type="InterPro" id="IPR036812">
    <property type="entry name" value="NAD(P)_OxRdtase_dom_sf"/>
</dbReference>
<evidence type="ECO:0000313" key="6">
    <source>
        <dbReference type="Proteomes" id="UP000522163"/>
    </source>
</evidence>
<accession>A0A7W9W392</accession>
<dbReference type="InterPro" id="IPR005399">
    <property type="entry name" value="K_chnl_volt-dep_bsu_KCNAB-rel"/>
</dbReference>
<dbReference type="GO" id="GO:0051596">
    <property type="term" value="P:methylglyoxal catabolic process"/>
    <property type="evidence" value="ECO:0007669"/>
    <property type="project" value="TreeGrafter"/>
</dbReference>
<dbReference type="EC" id="1.1.1.-" evidence="5"/>
<keyword evidence="2" id="KW-0521">NADP</keyword>
<evidence type="ECO:0000256" key="2">
    <source>
        <dbReference type="ARBA" id="ARBA00022857"/>
    </source>
</evidence>
<dbReference type="Proteomes" id="UP000522163">
    <property type="component" value="Unassembled WGS sequence"/>
</dbReference>
<dbReference type="PANTHER" id="PTHR43150">
    <property type="entry name" value="HYPERKINETIC, ISOFORM M"/>
    <property type="match status" value="1"/>
</dbReference>
<dbReference type="GO" id="GO:0016491">
    <property type="term" value="F:oxidoreductase activity"/>
    <property type="evidence" value="ECO:0007669"/>
    <property type="project" value="UniProtKB-KW"/>
</dbReference>
<dbReference type="Pfam" id="PF00248">
    <property type="entry name" value="Aldo_ket_red"/>
    <property type="match status" value="1"/>
</dbReference>
<gene>
    <name evidence="5" type="ORF">HNQ46_002254</name>
</gene>
<comment type="similarity">
    <text evidence="1">Belongs to the shaker potassium channel beta subunit family.</text>
</comment>
<dbReference type="CDD" id="cd19089">
    <property type="entry name" value="AKR_AKR14A1_2"/>
    <property type="match status" value="1"/>
</dbReference>
<dbReference type="InterPro" id="IPR023210">
    <property type="entry name" value="NADP_OxRdtase_dom"/>
</dbReference>
<dbReference type="RefSeq" id="WP_183684737.1">
    <property type="nucleotide sequence ID" value="NZ_JACHHH010000013.1"/>
</dbReference>
<protein>
    <submittedName>
        <fullName evidence="5">L-glyceraldehyde 3-phosphate reductase</fullName>
        <ecNumber evidence="5">1.1.1.-</ecNumber>
    </submittedName>
</protein>
<proteinExistence type="inferred from homology"/>
<dbReference type="PANTHER" id="PTHR43150:SF4">
    <property type="entry name" value="L-GLYCERALDEHYDE 3-PHOSPHATE REDUCTASE"/>
    <property type="match status" value="1"/>
</dbReference>
<feature type="domain" description="NADP-dependent oxidoreductase" evidence="4">
    <location>
        <begin position="32"/>
        <end position="330"/>
    </location>
</feature>
<sequence length="335" mass="38426">MDIRKAYVANKNRYDSMEYRKAGESGLYLPAISLGLWHNFGERNSQEQMQDILREAFDLGITHFDLANNYGPPYGEAERNFGILYQRDFRPYREELLISTKAGYDMWEGPYGNGGSRKYLLTSCDASLKRMQLDYVDIFYHHRMDPDTPLMETMLAMLQIVQSGKAIYAGISNYDGESMKKAVEIAKEIRLPLVINQNRYSILDRKVEENGLKTAAKEEGMGLICFSPLAQGLLSNRYVEGIPEDSRMMKDGRYLHREDFTEEKRQMLAKLLKIAEERGQSLSEMALSWVLRDKSTTSVLVGVSKKEQLWENVKALENTCFTAEEEEAIRIATAL</sequence>
<dbReference type="GeneID" id="85015765"/>
<dbReference type="SUPFAM" id="SSF51430">
    <property type="entry name" value="NAD(P)-linked oxidoreductase"/>
    <property type="match status" value="1"/>
</dbReference>
<reference evidence="5 6" key="1">
    <citation type="submission" date="2020-08" db="EMBL/GenBank/DDBJ databases">
        <title>Genomic Encyclopedia of Type Strains, Phase IV (KMG-IV): sequencing the most valuable type-strain genomes for metagenomic binning, comparative biology and taxonomic classification.</title>
        <authorList>
            <person name="Goeker M."/>
        </authorList>
    </citation>
    <scope>NUCLEOTIDE SEQUENCE [LARGE SCALE GENOMIC DNA]</scope>
    <source>
        <strain evidence="5 6">DSM 17245</strain>
    </source>
</reference>
<dbReference type="EMBL" id="JACHHH010000013">
    <property type="protein sequence ID" value="MBB6042258.1"/>
    <property type="molecule type" value="Genomic_DNA"/>
</dbReference>
<name>A0A7W9W392_9FIRM</name>
<dbReference type="AlphaFoldDB" id="A0A7W9W392"/>
<keyword evidence="3 5" id="KW-0560">Oxidoreductase</keyword>
<evidence type="ECO:0000259" key="4">
    <source>
        <dbReference type="Pfam" id="PF00248"/>
    </source>
</evidence>